<evidence type="ECO:0000313" key="2">
    <source>
        <dbReference type="EMBL" id="MWK55976.1"/>
    </source>
</evidence>
<evidence type="ECO:0000313" key="3">
    <source>
        <dbReference type="Proteomes" id="UP000461288"/>
    </source>
</evidence>
<organism evidence="2 3">
    <name type="scientific">Metapseudomonas otitidis</name>
    <dbReference type="NCBI Taxonomy" id="319939"/>
    <lineage>
        <taxon>Bacteria</taxon>
        <taxon>Pseudomonadati</taxon>
        <taxon>Pseudomonadota</taxon>
        <taxon>Gammaproteobacteria</taxon>
        <taxon>Pseudomonadales</taxon>
        <taxon>Pseudomonadaceae</taxon>
        <taxon>Metapseudomonas</taxon>
    </lineage>
</organism>
<feature type="signal peptide" evidence="1">
    <location>
        <begin position="1"/>
        <end position="35"/>
    </location>
</feature>
<dbReference type="RefSeq" id="WP_160480456.1">
    <property type="nucleotide sequence ID" value="NZ_WTFN01000015.1"/>
</dbReference>
<proteinExistence type="predicted"/>
<feature type="chain" id="PRO_5030535673" evidence="1">
    <location>
        <begin position="36"/>
        <end position="161"/>
    </location>
</feature>
<keyword evidence="1" id="KW-0732">Signal</keyword>
<name>A0A7X3H5Z0_9GAMM</name>
<sequence length="161" mass="17170">MRLLTHLATHSRCQPRLARLLAALLLQATPALCLAEPTFTGSWYLDLRTPEQQAAQAECGGAGFDLTQQGNTLLGTHHLATVNCGKLNEGGEVRGTVTGSEAVLFVTSGRTGEVVKGKATLQGDTLRWQLLETVKAGEPEWEPGLVLRSGVLGRREGAVAR</sequence>
<dbReference type="Proteomes" id="UP000461288">
    <property type="component" value="Unassembled WGS sequence"/>
</dbReference>
<protein>
    <submittedName>
        <fullName evidence="2">Uncharacterized protein</fullName>
    </submittedName>
</protein>
<reference evidence="2 3" key="1">
    <citation type="submission" date="2019-12" db="EMBL/GenBank/DDBJ databases">
        <title>Draft genome sequence of Pseudomonas otitidis recovered from a chicken carcass.</title>
        <authorList>
            <person name="Vieira T.R."/>
            <person name="Oliviera E.F.C."/>
            <person name="Silva N.M.V."/>
            <person name="Sambrano G.E."/>
            <person name="Cibulski S.P."/>
            <person name="Cardoso M.R.I."/>
        </authorList>
    </citation>
    <scope>NUCLEOTIDE SEQUENCE [LARGE SCALE GENOMIC DNA]</scope>
    <source>
        <strain evidence="2 3">25_K</strain>
    </source>
</reference>
<evidence type="ECO:0000256" key="1">
    <source>
        <dbReference type="SAM" id="SignalP"/>
    </source>
</evidence>
<accession>A0A7X3H5Z0</accession>
<dbReference type="EMBL" id="WTFN01000015">
    <property type="protein sequence ID" value="MWK55976.1"/>
    <property type="molecule type" value="Genomic_DNA"/>
</dbReference>
<dbReference type="AlphaFoldDB" id="A0A7X3H5Z0"/>
<comment type="caution">
    <text evidence="2">The sequence shown here is derived from an EMBL/GenBank/DDBJ whole genome shotgun (WGS) entry which is preliminary data.</text>
</comment>
<gene>
    <name evidence="2" type="ORF">GO594_08315</name>
</gene>